<evidence type="ECO:0000313" key="4">
    <source>
        <dbReference type="Proteomes" id="UP001476807"/>
    </source>
</evidence>
<dbReference type="EMBL" id="JBEOKT010000016">
    <property type="protein sequence ID" value="MER2998965.1"/>
    <property type="molecule type" value="Genomic_DNA"/>
</dbReference>
<dbReference type="SUPFAM" id="SSF53756">
    <property type="entry name" value="UDP-Glycosyltransferase/glycogen phosphorylase"/>
    <property type="match status" value="1"/>
</dbReference>
<dbReference type="Proteomes" id="UP001476807">
    <property type="component" value="Unassembled WGS sequence"/>
</dbReference>
<keyword evidence="3" id="KW-0328">Glycosyltransferase</keyword>
<protein>
    <submittedName>
        <fullName evidence="3">Glycosyltransferase family 4 protein</fullName>
        <ecNumber evidence="3">2.4.-.-</ecNumber>
    </submittedName>
</protein>
<sequence>MKVSYITTHDAQDIHNWSGLSYFISQALCDQGATIEYINNLKTRNTAEAALKSLYYRIIRGEKYIKKRNPTVAKSYAMQAVKQISDDSQFIFSPGSLPLALINSEKPIIFYTDATFAGMLDFYADFSNLCKATIKEGHYLEQSALDKCTLALYASDWAAKSAISNYKVDPGKVRVVPFGANISHSKNADDIRDIIKARSKTTCRLLFMGVNWIRKGGDMALKVADQLNKKGIKTELHVVGLKTIPIRYIPHYVINHGFISKSTEEGRYEIEKLLTICNFLIVPSVAEAYGLVFCEASAYGLPSLARDVGGVATIIKNNVNGKTFDLESPADEYAAYIESYFKDYSKYEELAFSSYLEYQKRLNWKISGGSIVNMLKEL</sequence>
<dbReference type="Gene3D" id="3.40.50.2000">
    <property type="entry name" value="Glycogen Phosphorylase B"/>
    <property type="match status" value="2"/>
</dbReference>
<dbReference type="GO" id="GO:0016757">
    <property type="term" value="F:glycosyltransferase activity"/>
    <property type="evidence" value="ECO:0007669"/>
    <property type="project" value="UniProtKB-KW"/>
</dbReference>
<evidence type="ECO:0000313" key="3">
    <source>
        <dbReference type="EMBL" id="MER2998965.1"/>
    </source>
</evidence>
<proteinExistence type="predicted"/>
<dbReference type="EC" id="2.4.-.-" evidence="3"/>
<keyword evidence="4" id="KW-1185">Reference proteome</keyword>
<reference evidence="3 4" key="1">
    <citation type="submission" date="2024-06" db="EMBL/GenBank/DDBJ databases">
        <title>Pontibacter populi HYL7-15.</title>
        <authorList>
            <person name="Kim M.K."/>
        </authorList>
    </citation>
    <scope>NUCLEOTIDE SEQUENCE [LARGE SCALE GENOMIC DNA]</scope>
    <source>
        <strain evidence="3 4">HYL7-15</strain>
    </source>
</reference>
<gene>
    <name evidence="3" type="ORF">ABS362_15530</name>
</gene>
<dbReference type="InterPro" id="IPR001296">
    <property type="entry name" value="Glyco_trans_1"/>
</dbReference>
<feature type="domain" description="Glycosyl transferase family 1" evidence="2">
    <location>
        <begin position="201"/>
        <end position="350"/>
    </location>
</feature>
<name>A0ABV1RY73_9BACT</name>
<dbReference type="CDD" id="cd03801">
    <property type="entry name" value="GT4_PimA-like"/>
    <property type="match status" value="1"/>
</dbReference>
<keyword evidence="1 3" id="KW-0808">Transferase</keyword>
<dbReference type="RefSeq" id="WP_350413490.1">
    <property type="nucleotide sequence ID" value="NZ_JBEOKT010000016.1"/>
</dbReference>
<dbReference type="PANTHER" id="PTHR46401:SF2">
    <property type="entry name" value="GLYCOSYLTRANSFERASE WBBK-RELATED"/>
    <property type="match status" value="1"/>
</dbReference>
<accession>A0ABV1RY73</accession>
<evidence type="ECO:0000259" key="2">
    <source>
        <dbReference type="Pfam" id="PF00534"/>
    </source>
</evidence>
<evidence type="ECO:0000256" key="1">
    <source>
        <dbReference type="ARBA" id="ARBA00022679"/>
    </source>
</evidence>
<dbReference type="PANTHER" id="PTHR46401">
    <property type="entry name" value="GLYCOSYLTRANSFERASE WBBK-RELATED"/>
    <property type="match status" value="1"/>
</dbReference>
<dbReference type="Pfam" id="PF00534">
    <property type="entry name" value="Glycos_transf_1"/>
    <property type="match status" value="1"/>
</dbReference>
<comment type="caution">
    <text evidence="3">The sequence shown here is derived from an EMBL/GenBank/DDBJ whole genome shotgun (WGS) entry which is preliminary data.</text>
</comment>
<organism evidence="3 4">
    <name type="scientific">Pontibacter populi</name>
    <dbReference type="NCBI Taxonomy" id="890055"/>
    <lineage>
        <taxon>Bacteria</taxon>
        <taxon>Pseudomonadati</taxon>
        <taxon>Bacteroidota</taxon>
        <taxon>Cytophagia</taxon>
        <taxon>Cytophagales</taxon>
        <taxon>Hymenobacteraceae</taxon>
        <taxon>Pontibacter</taxon>
    </lineage>
</organism>